<sequence length="113" mass="12757">MWHSFSPPAQILTILYLSLALYLQRQMLPPIYQVHLSIFSIVQSPVKLATPSLHLSVQNPGAPSVLSSFVMTAPGIAMHCHFPNELTPVEQCRFKFLLRLGGFVLRMRSLLRN</sequence>
<evidence type="ECO:0000313" key="2">
    <source>
        <dbReference type="EMBL" id="GBO15839.1"/>
    </source>
</evidence>
<name>A0A4Y2US66_ARAVE</name>
<gene>
    <name evidence="2" type="ORF">AVEN_143191_1</name>
    <name evidence="3" type="ORF">AVEN_201278_1</name>
</gene>
<reference evidence="3 4" key="1">
    <citation type="journal article" date="2019" name="Sci. Rep.">
        <title>Orb-weaving spider Araneus ventricosus genome elucidates the spidroin gene catalogue.</title>
        <authorList>
            <person name="Kono N."/>
            <person name="Nakamura H."/>
            <person name="Ohtoshi R."/>
            <person name="Moran D.A.P."/>
            <person name="Shinohara A."/>
            <person name="Yoshida Y."/>
            <person name="Fujiwara M."/>
            <person name="Mori M."/>
            <person name="Tomita M."/>
            <person name="Arakawa K."/>
        </authorList>
    </citation>
    <scope>NUCLEOTIDE SEQUENCE [LARGE SCALE GENOMIC DNA]</scope>
</reference>
<dbReference type="EMBL" id="BGPR01039798">
    <property type="protein sequence ID" value="GBO15845.1"/>
    <property type="molecule type" value="Genomic_DNA"/>
</dbReference>
<dbReference type="AlphaFoldDB" id="A0A4Y2US66"/>
<evidence type="ECO:0000313" key="3">
    <source>
        <dbReference type="EMBL" id="GBO15845.1"/>
    </source>
</evidence>
<dbReference type="EMBL" id="BGPR01039792">
    <property type="protein sequence ID" value="GBO15839.1"/>
    <property type="molecule type" value="Genomic_DNA"/>
</dbReference>
<dbReference type="Proteomes" id="UP000499080">
    <property type="component" value="Unassembled WGS sequence"/>
</dbReference>
<evidence type="ECO:0000256" key="1">
    <source>
        <dbReference type="SAM" id="SignalP"/>
    </source>
</evidence>
<accession>A0A4Y2US66</accession>
<evidence type="ECO:0000313" key="4">
    <source>
        <dbReference type="Proteomes" id="UP000499080"/>
    </source>
</evidence>
<feature type="chain" id="PRO_5036129286" evidence="1">
    <location>
        <begin position="21"/>
        <end position="113"/>
    </location>
</feature>
<keyword evidence="4" id="KW-1185">Reference proteome</keyword>
<organism evidence="3 4">
    <name type="scientific">Araneus ventricosus</name>
    <name type="common">Orbweaver spider</name>
    <name type="synonym">Epeira ventricosa</name>
    <dbReference type="NCBI Taxonomy" id="182803"/>
    <lineage>
        <taxon>Eukaryota</taxon>
        <taxon>Metazoa</taxon>
        <taxon>Ecdysozoa</taxon>
        <taxon>Arthropoda</taxon>
        <taxon>Chelicerata</taxon>
        <taxon>Arachnida</taxon>
        <taxon>Araneae</taxon>
        <taxon>Araneomorphae</taxon>
        <taxon>Entelegynae</taxon>
        <taxon>Araneoidea</taxon>
        <taxon>Araneidae</taxon>
        <taxon>Araneus</taxon>
    </lineage>
</organism>
<feature type="signal peptide" evidence="1">
    <location>
        <begin position="1"/>
        <end position="20"/>
    </location>
</feature>
<comment type="caution">
    <text evidence="3">The sequence shown here is derived from an EMBL/GenBank/DDBJ whole genome shotgun (WGS) entry which is preliminary data.</text>
</comment>
<proteinExistence type="predicted"/>
<keyword evidence="1" id="KW-0732">Signal</keyword>
<protein>
    <submittedName>
        <fullName evidence="3">Uncharacterized protein</fullName>
    </submittedName>
</protein>